<keyword evidence="2 4" id="KW-0560">Oxidoreductase</keyword>
<protein>
    <recommendedName>
        <fullName evidence="9">D-3-phosphoglycerate dehydrogenase</fullName>
    </recommendedName>
</protein>
<comment type="similarity">
    <text evidence="1 4">Belongs to the D-isomer specific 2-hydroxyacid dehydrogenase family.</text>
</comment>
<dbReference type="GO" id="GO:0051287">
    <property type="term" value="F:NAD binding"/>
    <property type="evidence" value="ECO:0007669"/>
    <property type="project" value="InterPro"/>
</dbReference>
<evidence type="ECO:0000313" key="8">
    <source>
        <dbReference type="Proteomes" id="UP000216475"/>
    </source>
</evidence>
<comment type="caution">
    <text evidence="7">The sequence shown here is derived from an EMBL/GenBank/DDBJ whole genome shotgun (WGS) entry which is preliminary data.</text>
</comment>
<dbReference type="InterPro" id="IPR006139">
    <property type="entry name" value="D-isomer_2_OHA_DH_cat_dom"/>
</dbReference>
<dbReference type="SUPFAM" id="SSF52283">
    <property type="entry name" value="Formate/glycerate dehydrogenase catalytic domain-like"/>
    <property type="match status" value="1"/>
</dbReference>
<dbReference type="AlphaFoldDB" id="A0A268HCK5"/>
<dbReference type="Pfam" id="PF02826">
    <property type="entry name" value="2-Hacid_dh_C"/>
    <property type="match status" value="1"/>
</dbReference>
<dbReference type="InterPro" id="IPR036291">
    <property type="entry name" value="NAD(P)-bd_dom_sf"/>
</dbReference>
<evidence type="ECO:0000259" key="6">
    <source>
        <dbReference type="Pfam" id="PF02826"/>
    </source>
</evidence>
<dbReference type="Proteomes" id="UP000216475">
    <property type="component" value="Unassembled WGS sequence"/>
</dbReference>
<dbReference type="CDD" id="cd12173">
    <property type="entry name" value="PGDH_4"/>
    <property type="match status" value="1"/>
</dbReference>
<sequence length="310" mass="34043">MKTLICDHIHEDAMVYAKDNLDIVSPSEIRDIDYEDAEAVIVRIFPMSRENIDRMPKLKIIAKHGVGVDNIDLEYAASKGILVTNTPLANVNSVAELAVALTLACARKITMSNNSIKKGLNQVAPFSLTGYELNNRVLGLVGLGRIGLSIAQKLKNGFNMQVAVYDPYASKEICEKEGFTKYETLEELLTLSDVVNISVPLTKETENLISAQELSKMKKNAILINTSRGRIIDEQALLASLKEGHLFGAAIDAFAEEPVNRDNPLLSCDNFIGTPHNGANTEDALIRMGKGAVNEVVRYIKNQEPFSKLV</sequence>
<dbReference type="FunFam" id="3.40.50.720:FF:000203">
    <property type="entry name" value="D-3-phosphoglycerate dehydrogenase (SerA)"/>
    <property type="match status" value="1"/>
</dbReference>
<dbReference type="Pfam" id="PF00389">
    <property type="entry name" value="2-Hacid_dh"/>
    <property type="match status" value="1"/>
</dbReference>
<dbReference type="EMBL" id="NPBH01000043">
    <property type="protein sequence ID" value="PAE07595.1"/>
    <property type="molecule type" value="Genomic_DNA"/>
</dbReference>
<name>A0A268HCK5_9BACI</name>
<keyword evidence="3" id="KW-0520">NAD</keyword>
<accession>A0A268HCK5</accession>
<dbReference type="PANTHER" id="PTHR42789:SF1">
    <property type="entry name" value="D-ISOMER SPECIFIC 2-HYDROXYACID DEHYDROGENASE FAMILY PROTEIN (AFU_ORTHOLOGUE AFUA_6G10090)"/>
    <property type="match status" value="1"/>
</dbReference>
<dbReference type="PROSITE" id="PS00671">
    <property type="entry name" value="D_2_HYDROXYACID_DH_3"/>
    <property type="match status" value="1"/>
</dbReference>
<proteinExistence type="inferred from homology"/>
<evidence type="ECO:0000256" key="1">
    <source>
        <dbReference type="ARBA" id="ARBA00005854"/>
    </source>
</evidence>
<dbReference type="Gene3D" id="3.40.50.720">
    <property type="entry name" value="NAD(P)-binding Rossmann-like Domain"/>
    <property type="match status" value="2"/>
</dbReference>
<reference evidence="7 8" key="1">
    <citation type="submission" date="2017-07" db="EMBL/GenBank/DDBJ databases">
        <title>Isolation and whole genome analysis of endospore-forming bacteria from heroin.</title>
        <authorList>
            <person name="Kalinowski J."/>
            <person name="Ahrens B."/>
            <person name="Al-Dilaimi A."/>
            <person name="Winkler A."/>
            <person name="Wibberg D."/>
            <person name="Schleenbecker U."/>
            <person name="Ruckert C."/>
            <person name="Wolfel R."/>
            <person name="Grass G."/>
        </authorList>
    </citation>
    <scope>NUCLEOTIDE SEQUENCE [LARGE SCALE GENOMIC DNA]</scope>
    <source>
        <strain evidence="7 8">7509</strain>
    </source>
</reference>
<dbReference type="InterPro" id="IPR050857">
    <property type="entry name" value="D-2-hydroxyacid_DH"/>
</dbReference>
<dbReference type="SUPFAM" id="SSF51735">
    <property type="entry name" value="NAD(P)-binding Rossmann-fold domains"/>
    <property type="match status" value="1"/>
</dbReference>
<evidence type="ECO:0000259" key="5">
    <source>
        <dbReference type="Pfam" id="PF00389"/>
    </source>
</evidence>
<evidence type="ECO:0008006" key="9">
    <source>
        <dbReference type="Google" id="ProtNLM"/>
    </source>
</evidence>
<dbReference type="PANTHER" id="PTHR42789">
    <property type="entry name" value="D-ISOMER SPECIFIC 2-HYDROXYACID DEHYDROGENASE FAMILY PROTEIN (AFU_ORTHOLOGUE AFUA_6G10090)"/>
    <property type="match status" value="1"/>
</dbReference>
<evidence type="ECO:0000256" key="4">
    <source>
        <dbReference type="RuleBase" id="RU003719"/>
    </source>
</evidence>
<feature type="domain" description="D-isomer specific 2-hydroxyacid dehydrogenase catalytic" evidence="5">
    <location>
        <begin position="4"/>
        <end position="305"/>
    </location>
</feature>
<organism evidence="7 8">
    <name type="scientific">Terribacillus saccharophilus</name>
    <dbReference type="NCBI Taxonomy" id="361277"/>
    <lineage>
        <taxon>Bacteria</taxon>
        <taxon>Bacillati</taxon>
        <taxon>Bacillota</taxon>
        <taxon>Bacilli</taxon>
        <taxon>Bacillales</taxon>
        <taxon>Bacillaceae</taxon>
        <taxon>Terribacillus</taxon>
    </lineage>
</organism>
<dbReference type="GO" id="GO:0016616">
    <property type="term" value="F:oxidoreductase activity, acting on the CH-OH group of donors, NAD or NADP as acceptor"/>
    <property type="evidence" value="ECO:0007669"/>
    <property type="project" value="InterPro"/>
</dbReference>
<evidence type="ECO:0000313" key="7">
    <source>
        <dbReference type="EMBL" id="PAE07595.1"/>
    </source>
</evidence>
<evidence type="ECO:0000256" key="3">
    <source>
        <dbReference type="ARBA" id="ARBA00023027"/>
    </source>
</evidence>
<evidence type="ECO:0000256" key="2">
    <source>
        <dbReference type="ARBA" id="ARBA00023002"/>
    </source>
</evidence>
<dbReference type="InterPro" id="IPR029753">
    <property type="entry name" value="D-isomer_DH_CS"/>
</dbReference>
<dbReference type="RefSeq" id="WP_095270417.1">
    <property type="nucleotide sequence ID" value="NZ_NPBH01000043.1"/>
</dbReference>
<dbReference type="InterPro" id="IPR006140">
    <property type="entry name" value="D-isomer_DH_NAD-bd"/>
</dbReference>
<gene>
    <name evidence="7" type="ORF">CHI12_10545</name>
</gene>
<feature type="domain" description="D-isomer specific 2-hydroxyacid dehydrogenase NAD-binding" evidence="6">
    <location>
        <begin position="99"/>
        <end position="278"/>
    </location>
</feature>